<dbReference type="AlphaFoldDB" id="A0A6G0X2B9"/>
<name>A0A6G0X2B9_9STRA</name>
<sequence length="79" mass="9010">MATMQVDLCTPLMTRGFDNLAVNSHPMQIEHAGSNTPRAFSTATVTAKRQFFRDLQGHDSWQRICSLRSRNDKLQLTKM</sequence>
<comment type="caution">
    <text evidence="1">The sequence shown here is derived from an EMBL/GenBank/DDBJ whole genome shotgun (WGS) entry which is preliminary data.</text>
</comment>
<gene>
    <name evidence="1" type="ORF">Ae201684_009481</name>
</gene>
<evidence type="ECO:0000313" key="1">
    <source>
        <dbReference type="EMBL" id="KAF0733924.1"/>
    </source>
</evidence>
<reference evidence="1 2" key="1">
    <citation type="submission" date="2019-07" db="EMBL/GenBank/DDBJ databases">
        <title>Genomics analysis of Aphanomyces spp. identifies a new class of oomycete effector associated with host adaptation.</title>
        <authorList>
            <person name="Gaulin E."/>
        </authorList>
    </citation>
    <scope>NUCLEOTIDE SEQUENCE [LARGE SCALE GENOMIC DNA]</scope>
    <source>
        <strain evidence="1 2">ATCC 201684</strain>
    </source>
</reference>
<protein>
    <submittedName>
        <fullName evidence="1">Uncharacterized protein</fullName>
    </submittedName>
</protein>
<proteinExistence type="predicted"/>
<organism evidence="1 2">
    <name type="scientific">Aphanomyces euteiches</name>
    <dbReference type="NCBI Taxonomy" id="100861"/>
    <lineage>
        <taxon>Eukaryota</taxon>
        <taxon>Sar</taxon>
        <taxon>Stramenopiles</taxon>
        <taxon>Oomycota</taxon>
        <taxon>Saprolegniomycetes</taxon>
        <taxon>Saprolegniales</taxon>
        <taxon>Verrucalvaceae</taxon>
        <taxon>Aphanomyces</taxon>
    </lineage>
</organism>
<keyword evidence="2" id="KW-1185">Reference proteome</keyword>
<evidence type="ECO:0000313" key="2">
    <source>
        <dbReference type="Proteomes" id="UP000481153"/>
    </source>
</evidence>
<accession>A0A6G0X2B9</accession>
<dbReference type="EMBL" id="VJMJ01000119">
    <property type="protein sequence ID" value="KAF0733924.1"/>
    <property type="molecule type" value="Genomic_DNA"/>
</dbReference>
<dbReference type="Proteomes" id="UP000481153">
    <property type="component" value="Unassembled WGS sequence"/>
</dbReference>